<dbReference type="WBParaSite" id="ALUE_0001282401-mRNA-1">
    <property type="protein sequence ID" value="ALUE_0001282401-mRNA-1"/>
    <property type="gene ID" value="ALUE_0001282401"/>
</dbReference>
<evidence type="ECO:0000256" key="4">
    <source>
        <dbReference type="ARBA" id="ARBA00013068"/>
    </source>
</evidence>
<evidence type="ECO:0000256" key="7">
    <source>
        <dbReference type="ARBA" id="ARBA00023239"/>
    </source>
</evidence>
<evidence type="ECO:0000313" key="9">
    <source>
        <dbReference type="WBParaSite" id="ALUE_0001282401-mRNA-1"/>
    </source>
</evidence>
<evidence type="ECO:0000256" key="3">
    <source>
        <dbReference type="ARBA" id="ARBA00010387"/>
    </source>
</evidence>
<dbReference type="InterPro" id="IPR000741">
    <property type="entry name" value="FBA_I"/>
</dbReference>
<dbReference type="PANTHER" id="PTHR11627">
    <property type="entry name" value="FRUCTOSE-BISPHOSPHATE ALDOLASE"/>
    <property type="match status" value="1"/>
</dbReference>
<dbReference type="GO" id="GO:0006096">
    <property type="term" value="P:glycolytic process"/>
    <property type="evidence" value="ECO:0007669"/>
    <property type="project" value="UniProtKB-UniPathway"/>
</dbReference>
<accession>A0A0M3I6V0</accession>
<dbReference type="SUPFAM" id="SSF51569">
    <property type="entry name" value="Aldolase"/>
    <property type="match status" value="1"/>
</dbReference>
<evidence type="ECO:0000256" key="6">
    <source>
        <dbReference type="ARBA" id="ARBA00023152"/>
    </source>
</evidence>
<dbReference type="Gene3D" id="3.20.20.70">
    <property type="entry name" value="Aldolase class I"/>
    <property type="match status" value="1"/>
</dbReference>
<evidence type="ECO:0000256" key="5">
    <source>
        <dbReference type="ARBA" id="ARBA00013779"/>
    </source>
</evidence>
<dbReference type="GO" id="GO:0004332">
    <property type="term" value="F:fructose-bisphosphate aldolase activity"/>
    <property type="evidence" value="ECO:0007669"/>
    <property type="project" value="UniProtKB-EC"/>
</dbReference>
<dbReference type="InterPro" id="IPR013785">
    <property type="entry name" value="Aldolase_TIM"/>
</dbReference>
<evidence type="ECO:0000313" key="8">
    <source>
        <dbReference type="Proteomes" id="UP000036681"/>
    </source>
</evidence>
<evidence type="ECO:0000256" key="1">
    <source>
        <dbReference type="ARBA" id="ARBA00000441"/>
    </source>
</evidence>
<keyword evidence="8" id="KW-1185">Reference proteome</keyword>
<dbReference type="NCBIfam" id="NF033379">
    <property type="entry name" value="FrucBisAld_I"/>
    <property type="match status" value="1"/>
</dbReference>
<dbReference type="AlphaFoldDB" id="A0A0M3I6V0"/>
<evidence type="ECO:0000256" key="2">
    <source>
        <dbReference type="ARBA" id="ARBA00004714"/>
    </source>
</evidence>
<keyword evidence="6" id="KW-0324">Glycolysis</keyword>
<keyword evidence="7" id="KW-0456">Lyase</keyword>
<dbReference type="UniPathway" id="UPA00109">
    <property type="reaction ID" value="UER00183"/>
</dbReference>
<sequence>MAVTSAPDLTFSQQEELKQIATAILASGKGILAADESNPSMERKLKAIGVENTEENRRQYRQLLFTTPDQVSRYISAVIMYDETFYQKTDNGIRFVDVLKQKKIIPGIKVDKGLEPMPGAEGESTTKGLDDLDARCAKYKKDGAQFTKWRCVHKLTDKTPSIAALQGIANILAQYAAISQKNGLVPIIEPELLPDGDHDLARCQRTTEIMLSYTYKALIEHNVYLEGTLLKTNMATPGVGYKGEKPYPFDIGNATITALQRAVPVAVPGVVFLSGGQSEEDATRNLNAIGQHQGKKPWTITFSFGRALQNSALAAWGGKKENVKAAQEAFMVRARANSTASLGKYQGDAEGGAASADLHISNHSY</sequence>
<comment type="similarity">
    <text evidence="3">Belongs to the class I fructose-bisphosphate aldolase family.</text>
</comment>
<organism evidence="8 9">
    <name type="scientific">Ascaris lumbricoides</name>
    <name type="common">Giant roundworm</name>
    <dbReference type="NCBI Taxonomy" id="6252"/>
    <lineage>
        <taxon>Eukaryota</taxon>
        <taxon>Metazoa</taxon>
        <taxon>Ecdysozoa</taxon>
        <taxon>Nematoda</taxon>
        <taxon>Chromadorea</taxon>
        <taxon>Rhabditida</taxon>
        <taxon>Spirurina</taxon>
        <taxon>Ascaridomorpha</taxon>
        <taxon>Ascaridoidea</taxon>
        <taxon>Ascarididae</taxon>
        <taxon>Ascaris</taxon>
    </lineage>
</organism>
<dbReference type="Pfam" id="PF00274">
    <property type="entry name" value="Glycolytic"/>
    <property type="match status" value="1"/>
</dbReference>
<comment type="catalytic activity">
    <reaction evidence="1">
        <text>beta-D-fructose 1,6-bisphosphate = D-glyceraldehyde 3-phosphate + dihydroxyacetone phosphate</text>
        <dbReference type="Rhea" id="RHEA:14729"/>
        <dbReference type="ChEBI" id="CHEBI:32966"/>
        <dbReference type="ChEBI" id="CHEBI:57642"/>
        <dbReference type="ChEBI" id="CHEBI:59776"/>
        <dbReference type="EC" id="4.1.2.13"/>
    </reaction>
</comment>
<dbReference type="FunFam" id="3.20.20.70:FF:000140">
    <property type="entry name" value="Fructose-bisphosphate aldolase"/>
    <property type="match status" value="1"/>
</dbReference>
<proteinExistence type="inferred from homology"/>
<dbReference type="Proteomes" id="UP000036681">
    <property type="component" value="Unplaced"/>
</dbReference>
<reference evidence="9" key="1">
    <citation type="submission" date="2016-05" db="UniProtKB">
        <authorList>
            <consortium name="WormBaseParasite"/>
        </authorList>
    </citation>
    <scope>IDENTIFICATION</scope>
</reference>
<protein>
    <recommendedName>
        <fullName evidence="5">Fructose-bisphosphate aldolase</fullName>
        <ecNumber evidence="4">4.1.2.13</ecNumber>
    </recommendedName>
</protein>
<dbReference type="EC" id="4.1.2.13" evidence="4"/>
<name>A0A0M3I6V0_ASCLU</name>
<comment type="pathway">
    <text evidence="2">Carbohydrate degradation; glycolysis; D-glyceraldehyde 3-phosphate and glycerone phosphate from D-glucose: step 4/4.</text>
</comment>